<dbReference type="AlphaFoldDB" id="G2GFB8"/>
<feature type="region of interest" description="Disordered" evidence="1">
    <location>
        <begin position="844"/>
        <end position="863"/>
    </location>
</feature>
<dbReference type="NCBIfam" id="TIGR01180">
    <property type="entry name" value="aman2_put"/>
    <property type="match status" value="1"/>
</dbReference>
<dbReference type="InterPro" id="IPR013783">
    <property type="entry name" value="Ig-like_fold"/>
</dbReference>
<feature type="domain" description="Glycosyl hydrolase family 92 N-terminal" evidence="4">
    <location>
        <begin position="58"/>
        <end position="284"/>
    </location>
</feature>
<gene>
    <name evidence="5" type="ORF">SZN_21011</name>
</gene>
<dbReference type="PATRIC" id="fig|700597.3.peg.4128"/>
<protein>
    <submittedName>
        <fullName evidence="5">Alpha-1,2-mannosidase</fullName>
    </submittedName>
</protein>
<dbReference type="GO" id="GO:0005829">
    <property type="term" value="C:cytosol"/>
    <property type="evidence" value="ECO:0007669"/>
    <property type="project" value="TreeGrafter"/>
</dbReference>
<dbReference type="InterPro" id="IPR014718">
    <property type="entry name" value="GH-type_carb-bd"/>
</dbReference>
<evidence type="ECO:0000259" key="3">
    <source>
        <dbReference type="Pfam" id="PF10633"/>
    </source>
</evidence>
<dbReference type="Pfam" id="PF10633">
    <property type="entry name" value="NPCBM_assoc"/>
    <property type="match status" value="1"/>
</dbReference>
<comment type="caution">
    <text evidence="5">The sequence shown here is derived from an EMBL/GenBank/DDBJ whole genome shotgun (WGS) entry which is preliminary data.</text>
</comment>
<dbReference type="Gene3D" id="2.60.40.10">
    <property type="entry name" value="Immunoglobulins"/>
    <property type="match status" value="1"/>
</dbReference>
<dbReference type="InterPro" id="IPR050883">
    <property type="entry name" value="PNGase"/>
</dbReference>
<accession>G2GFB8</accession>
<dbReference type="InterPro" id="IPR041371">
    <property type="entry name" value="GH92_N"/>
</dbReference>
<evidence type="ECO:0000313" key="6">
    <source>
        <dbReference type="Proteomes" id="UP000004217"/>
    </source>
</evidence>
<reference evidence="5 6" key="1">
    <citation type="submission" date="2011-08" db="EMBL/GenBank/DDBJ databases">
        <authorList>
            <person name="Lin Y."/>
            <person name="Hao X."/>
            <person name="Johnstone L."/>
            <person name="Miller S.J."/>
            <person name="Wei G."/>
            <person name="Rensing C."/>
        </authorList>
    </citation>
    <scope>NUCLEOTIDE SEQUENCE [LARGE SCALE GENOMIC DNA]</scope>
    <source>
        <strain evidence="5 6">K42</strain>
    </source>
</reference>
<feature type="compositionally biased region" description="Polar residues" evidence="1">
    <location>
        <begin position="844"/>
        <end position="854"/>
    </location>
</feature>
<dbReference type="GO" id="GO:0005975">
    <property type="term" value="P:carbohydrate metabolic process"/>
    <property type="evidence" value="ECO:0007669"/>
    <property type="project" value="InterPro"/>
</dbReference>
<sequence length="1107" mass="118357">MHRMRGEEQETASMLRSLHRLRHRAAAVLTALLVAGGALGPAPAAARGAADPGRLTSLVNPFIGTQNSGNTFPGASAPFGMVQVSPDTGGQGGYDYQQNKILGFSQTHLSGVGCSVMGELPLMPTTGAVDSVDADDYRSTFSHDDEEAEPGYYRVGLKTYGINAELTATPRTGWQRYTFPATGSANVMFNTGRANQKVFDSQVRVVGDRTVEGRIEAGNFCAGKDRHTLYFTATFDRPFTTGGTWRGDTPSPGGREASGAGGNGAWVTFDAGTDRDVVVKVGLSYTSVEGARKNLRAETGDSYDFDATRAALRSTWEQRLGAVRIEGGPPERQRAFYTALYHAQLHPNLAGDVDGRYAGFDGRTRVASGYTPYQNLSLWDTYRPQNQLLQMLQPKVARDVSLSVLAIGRDGGWLPRWSLANSETNIMTGDPVTPFLVEAWSKGLLAGYEREAYALLRRNATRTPPADSPFNGRAGVVPYQERGYIPSGLQLGRDCADKGGDNDCRQPASATLEYALADASLALMARGLGRRADARLFASRGQYYRNLWDSSIGQFRPRTTEGTWLTPYDPVAAGHQFHEGGAYQYQWLAPQDPAGLVSLMGGRRAAEKRLDAFFAYDGLLTDPARTAREDWIAAPYDYYGKPTYNPNNEPDLHAPYMYLWAGAPAKTATVVRAAMTLFTDGPDGMTGNDDLGTMSAWYVFSSLGLYPTTSGGDFLAVSSPQFPRATLRIGAWGREQGGTLTVAAPGTSDSRRYVQSASFNGRDLRATWLDWDAVARGGDLAFRTGDEPSAWGTRRADQPPSAGRAPADSRRSLDASLRTGSDVVPTSGEPQRVRLRWDVLGQSPGSMRVTTTARTPEGWSARTPKPFTLASGRLPLQRTRTVEVTVPAGTGPGSYTVRLTAAAKGVAPVERTATVEVRTAARCAVNAGRQCAVDLRGEANHDGTATVAASGEGDFDGGGWSYDGALLPAAGPVTWGGVTYAAPEPAGGAANFVEARGQSALLPEGSYGSLRLVAASHHGPVTTALTVRYTDGSTDELPVTVGDWAGAAPQGSTVALEMPHRIKRGQGVDGPPVRLFGSSVTLDATKTVRSLSLRNDPRVQVYALTLT</sequence>
<dbReference type="SUPFAM" id="SSF48208">
    <property type="entry name" value="Six-hairpin glycosidases"/>
    <property type="match status" value="1"/>
</dbReference>
<organism evidence="5 6">
    <name type="scientific">Streptomyces zinciresistens K42</name>
    <dbReference type="NCBI Taxonomy" id="700597"/>
    <lineage>
        <taxon>Bacteria</taxon>
        <taxon>Bacillati</taxon>
        <taxon>Actinomycetota</taxon>
        <taxon>Actinomycetes</taxon>
        <taxon>Kitasatosporales</taxon>
        <taxon>Streptomycetaceae</taxon>
        <taxon>Streptomyces</taxon>
    </lineage>
</organism>
<dbReference type="GO" id="GO:0000224">
    <property type="term" value="F:peptide-N4-(N-acetyl-beta-glucosaminyl)asparagine amidase activity"/>
    <property type="evidence" value="ECO:0007669"/>
    <property type="project" value="TreeGrafter"/>
</dbReference>
<dbReference type="Gene3D" id="1.20.1050.60">
    <property type="entry name" value="alpha-1,2-mannosidase"/>
    <property type="match status" value="1"/>
</dbReference>
<evidence type="ECO:0000256" key="1">
    <source>
        <dbReference type="SAM" id="MobiDB-lite"/>
    </source>
</evidence>
<keyword evidence="6" id="KW-1185">Reference proteome</keyword>
<dbReference type="InterPro" id="IPR012939">
    <property type="entry name" value="Glyco_hydro_92"/>
</dbReference>
<dbReference type="GO" id="GO:0030246">
    <property type="term" value="F:carbohydrate binding"/>
    <property type="evidence" value="ECO:0007669"/>
    <property type="project" value="InterPro"/>
</dbReference>
<dbReference type="Proteomes" id="UP000004217">
    <property type="component" value="Unassembled WGS sequence"/>
</dbReference>
<feature type="domain" description="Glycosyl hydrolase family 92" evidence="2">
    <location>
        <begin position="290"/>
        <end position="785"/>
    </location>
</feature>
<dbReference type="Gene3D" id="2.70.98.10">
    <property type="match status" value="1"/>
</dbReference>
<evidence type="ECO:0000259" key="2">
    <source>
        <dbReference type="Pfam" id="PF07971"/>
    </source>
</evidence>
<feature type="region of interest" description="Disordered" evidence="1">
    <location>
        <begin position="782"/>
        <end position="830"/>
    </location>
</feature>
<dbReference type="PANTHER" id="PTHR12143:SF39">
    <property type="entry name" value="SECRETED PROTEIN"/>
    <property type="match status" value="1"/>
</dbReference>
<dbReference type="Gene3D" id="3.30.2080.10">
    <property type="entry name" value="GH92 mannosidase domain"/>
    <property type="match status" value="1"/>
</dbReference>
<dbReference type="Gene3D" id="1.20.1610.10">
    <property type="entry name" value="alpha-1,2-mannosidases domains"/>
    <property type="match status" value="1"/>
</dbReference>
<dbReference type="GO" id="GO:0006516">
    <property type="term" value="P:glycoprotein catabolic process"/>
    <property type="evidence" value="ECO:0007669"/>
    <property type="project" value="TreeGrafter"/>
</dbReference>
<dbReference type="InterPro" id="IPR005887">
    <property type="entry name" value="GH92_a_mannosidase_put"/>
</dbReference>
<dbReference type="Pfam" id="PF17678">
    <property type="entry name" value="Glyco_hydro_92N"/>
    <property type="match status" value="1"/>
</dbReference>
<evidence type="ECO:0000259" key="4">
    <source>
        <dbReference type="Pfam" id="PF17678"/>
    </source>
</evidence>
<dbReference type="EMBL" id="AGBF01000078">
    <property type="protein sequence ID" value="EGX57780.1"/>
    <property type="molecule type" value="Genomic_DNA"/>
</dbReference>
<name>G2GFB8_9ACTN</name>
<dbReference type="Pfam" id="PF07971">
    <property type="entry name" value="Glyco_hydro_92"/>
    <property type="match status" value="1"/>
</dbReference>
<dbReference type="InterPro" id="IPR018905">
    <property type="entry name" value="A-galactase_NEW3"/>
</dbReference>
<evidence type="ECO:0000313" key="5">
    <source>
        <dbReference type="EMBL" id="EGX57780.1"/>
    </source>
</evidence>
<feature type="domain" description="Alpha-galactosidase NEW3" evidence="3">
    <location>
        <begin position="827"/>
        <end position="902"/>
    </location>
</feature>
<dbReference type="PANTHER" id="PTHR12143">
    <property type="entry name" value="PEPTIDE N-GLYCANASE PNGASE -RELATED"/>
    <property type="match status" value="1"/>
</dbReference>
<dbReference type="InterPro" id="IPR008928">
    <property type="entry name" value="6-hairpin_glycosidase_sf"/>
</dbReference>
<feature type="region of interest" description="Disordered" evidence="1">
    <location>
        <begin position="241"/>
        <end position="262"/>
    </location>
</feature>
<proteinExistence type="predicted"/>